<keyword evidence="1" id="KW-1133">Transmembrane helix</keyword>
<feature type="transmembrane region" description="Helical" evidence="1">
    <location>
        <begin position="63"/>
        <end position="83"/>
    </location>
</feature>
<keyword evidence="1" id="KW-0812">Transmembrane</keyword>
<comment type="caution">
    <text evidence="2">The sequence shown here is derived from an EMBL/GenBank/DDBJ whole genome shotgun (WGS) entry which is preliminary data.</text>
</comment>
<evidence type="ECO:0000256" key="1">
    <source>
        <dbReference type="SAM" id="Phobius"/>
    </source>
</evidence>
<dbReference type="Gene3D" id="2.20.28.160">
    <property type="match status" value="1"/>
</dbReference>
<dbReference type="Pfam" id="PF04403">
    <property type="entry name" value="PqiA"/>
    <property type="match status" value="1"/>
</dbReference>
<dbReference type="STRING" id="1123237.Salmuc_00637"/>
<dbReference type="HOGENOM" id="CLU_041903_1_1_5"/>
<protein>
    <submittedName>
        <fullName evidence="2">Paraquat-inducible protein A</fullName>
    </submittedName>
</protein>
<feature type="transmembrane region" description="Helical" evidence="1">
    <location>
        <begin position="156"/>
        <end position="175"/>
    </location>
</feature>
<evidence type="ECO:0000313" key="2">
    <source>
        <dbReference type="EMBL" id="EPX85039.1"/>
    </source>
</evidence>
<gene>
    <name evidence="2" type="ORF">Salmuc_00637</name>
</gene>
<feature type="transmembrane region" description="Helical" evidence="1">
    <location>
        <begin position="113"/>
        <end position="135"/>
    </location>
</feature>
<keyword evidence="1" id="KW-0472">Membrane</keyword>
<feature type="transmembrane region" description="Helical" evidence="1">
    <location>
        <begin position="181"/>
        <end position="201"/>
    </location>
</feature>
<dbReference type="eggNOG" id="COG2995">
    <property type="taxonomic scope" value="Bacteria"/>
</dbReference>
<organism evidence="2 3">
    <name type="scientific">Salipiger mucosus DSM 16094</name>
    <dbReference type="NCBI Taxonomy" id="1123237"/>
    <lineage>
        <taxon>Bacteria</taxon>
        <taxon>Pseudomonadati</taxon>
        <taxon>Pseudomonadota</taxon>
        <taxon>Alphaproteobacteria</taxon>
        <taxon>Rhodobacterales</taxon>
        <taxon>Roseobacteraceae</taxon>
        <taxon>Salipiger</taxon>
    </lineage>
</organism>
<dbReference type="AlphaFoldDB" id="S9SFJ3"/>
<reference evidence="3" key="1">
    <citation type="journal article" date="2014" name="Stand. Genomic Sci.">
        <title>Genome sequence of the exopolysaccharide-producing Salipiger mucosus type strain (DSM 16094(T)), a moderately halophilic member of the Roseobacter clade.</title>
        <authorList>
            <person name="Riedel T."/>
            <person name="Spring S."/>
            <person name="Fiebig A."/>
            <person name="Petersen J."/>
            <person name="Kyrpides N.C."/>
            <person name="Goker M."/>
            <person name="Klenk H.P."/>
        </authorList>
    </citation>
    <scope>NUCLEOTIDE SEQUENCE [LARGE SCALE GENOMIC DNA]</scope>
    <source>
        <strain evidence="3">DSM 16094</strain>
    </source>
</reference>
<keyword evidence="3" id="KW-1185">Reference proteome</keyword>
<dbReference type="Proteomes" id="UP000015347">
    <property type="component" value="Unassembled WGS sequence"/>
</dbReference>
<accession>S9SFJ3</accession>
<name>S9SFJ3_9RHOB</name>
<dbReference type="InterPro" id="IPR007498">
    <property type="entry name" value="PqiA-like"/>
</dbReference>
<evidence type="ECO:0000313" key="3">
    <source>
        <dbReference type="Proteomes" id="UP000015347"/>
    </source>
</evidence>
<sequence length="221" mass="23765">MSMIPDSAATPTPVAERETDGLFACPACDALMQAHEVAAGETARCPRCGERLEAPRRDAMTRIIMLALAALILMVAAIFFPFLEVGVAGRSNRASLLDTVTAFSSGLTAPLTFAMAALIVILPVIRFVSLIYVLGPMAAGRPPARHAWRVFRLVEALRPWAMAEVFIVGVAVALVKVAGLAQVSLGPAFWAFVALVIVTVLKDNFMCRVTVWKTLDARRQS</sequence>
<dbReference type="EMBL" id="APVH01000011">
    <property type="protein sequence ID" value="EPX85039.1"/>
    <property type="molecule type" value="Genomic_DNA"/>
</dbReference>
<proteinExistence type="predicted"/>